<proteinExistence type="predicted"/>
<feature type="non-terminal residue" evidence="2">
    <location>
        <position position="1"/>
    </location>
</feature>
<reference evidence="2 3" key="1">
    <citation type="submission" date="2021-06" db="EMBL/GenBank/DDBJ databases">
        <authorList>
            <person name="Kallberg Y."/>
            <person name="Tangrot J."/>
            <person name="Rosling A."/>
        </authorList>
    </citation>
    <scope>NUCLEOTIDE SEQUENCE [LARGE SCALE GENOMIC DNA]</scope>
    <source>
        <strain evidence="2 3">120-4 pot B 10/14</strain>
    </source>
</reference>
<dbReference type="InterPro" id="IPR012337">
    <property type="entry name" value="RNaseH-like_sf"/>
</dbReference>
<dbReference type="InterPro" id="IPR008906">
    <property type="entry name" value="HATC_C_dom"/>
</dbReference>
<evidence type="ECO:0000313" key="3">
    <source>
        <dbReference type="Proteomes" id="UP000789901"/>
    </source>
</evidence>
<name>A0ABM8W2R1_GIGMA</name>
<accession>A0ABM8W2R1</accession>
<dbReference type="SUPFAM" id="SSF53098">
    <property type="entry name" value="Ribonuclease H-like"/>
    <property type="match status" value="1"/>
</dbReference>
<evidence type="ECO:0000313" key="2">
    <source>
        <dbReference type="EMBL" id="CAG8509789.1"/>
    </source>
</evidence>
<feature type="domain" description="HAT C-terminal dimerisation" evidence="1">
    <location>
        <begin position="238"/>
        <end position="297"/>
    </location>
</feature>
<sequence>WVGCGISFELINNPFMQDLFMQLNSAYHPPGRTTLSDGWSSLQGSSIYNYIVTTVDRKEYLVALKDYSNSSNTGKFLASAVVTSIGLEKFAAVVTDSGSNCRIRTNYESSLTNNYVKNMINNENFFINCQFINQIMEPIKICIGRLEAQTATLADSIFNNRYKELNHEAYLLSYYLHPLYHGYGLKEQTFCLASLIATNYWKALNHDETECIDLLVEFHKFIYNEEPYKVKFDSQRDSLITWWLTYNIKYHTSLEDLAIKMFSIVSSQTACEQNFSILKWFYGDRRNRLTIKRVESMAKLRMYWLTEIWKELEHYGKDLTEEELRACANITAIPVELSSESDIFNINDTFDSDESESYIMDQNTPFSASANSNTLIASEIKLDVEDIADLNLPLFNFNDIESYCESFKPQPKPASGKGHRNMDFEASNIVDEGLGIENINI</sequence>
<gene>
    <name evidence="2" type="ORF">GMARGA_LOCUS2623</name>
</gene>
<comment type="caution">
    <text evidence="2">The sequence shown here is derived from an EMBL/GenBank/DDBJ whole genome shotgun (WGS) entry which is preliminary data.</text>
</comment>
<dbReference type="Pfam" id="PF05699">
    <property type="entry name" value="Dimer_Tnp_hAT"/>
    <property type="match status" value="1"/>
</dbReference>
<evidence type="ECO:0000259" key="1">
    <source>
        <dbReference type="Pfam" id="PF05699"/>
    </source>
</evidence>
<dbReference type="Proteomes" id="UP000789901">
    <property type="component" value="Unassembled WGS sequence"/>
</dbReference>
<dbReference type="EMBL" id="CAJVQB010000845">
    <property type="protein sequence ID" value="CAG8509789.1"/>
    <property type="molecule type" value="Genomic_DNA"/>
</dbReference>
<organism evidence="2 3">
    <name type="scientific">Gigaspora margarita</name>
    <dbReference type="NCBI Taxonomy" id="4874"/>
    <lineage>
        <taxon>Eukaryota</taxon>
        <taxon>Fungi</taxon>
        <taxon>Fungi incertae sedis</taxon>
        <taxon>Mucoromycota</taxon>
        <taxon>Glomeromycotina</taxon>
        <taxon>Glomeromycetes</taxon>
        <taxon>Diversisporales</taxon>
        <taxon>Gigasporaceae</taxon>
        <taxon>Gigaspora</taxon>
    </lineage>
</organism>
<keyword evidence="3" id="KW-1185">Reference proteome</keyword>
<protein>
    <submittedName>
        <fullName evidence="2">5923_t:CDS:1</fullName>
    </submittedName>
</protein>